<evidence type="ECO:0000256" key="8">
    <source>
        <dbReference type="ARBA" id="ARBA00023224"/>
    </source>
</evidence>
<dbReference type="Proteomes" id="UP000011518">
    <property type="component" value="Unassembled WGS sequence"/>
</dbReference>
<sequence>MMVQPSLGPSPSEGFTTVPAHDFGEIHNWTDLLSFFNHTLSECHVELSESTKRVVLFVLYLAIFVVGLVENLLVVCVNWRCPSRAGALNLHPCRLRRLRLPDGRRHCLLVCVYVAVFLICWLPYHVILLLLTLHGTHISLHCYLVHLLYFFYDVIDCFSMLHCVVNPLLYNFLSPGFQSRLLSAVVHYLPKDHARAGTGRSSSSSTQHSIVITKEGSQPSAAGPHPHQSLNLQAPSLPPNTSPTSTPQSLVSS</sequence>
<evidence type="ECO:0000256" key="5">
    <source>
        <dbReference type="ARBA" id="ARBA00023040"/>
    </source>
</evidence>
<comment type="subcellular location">
    <subcellularLocation>
        <location evidence="1">Cell membrane</location>
        <topology evidence="1">Multi-pass membrane protein</topology>
    </subcellularLocation>
</comment>
<dbReference type="FunCoup" id="L8Y2S7">
    <property type="interactions" value="274"/>
</dbReference>
<dbReference type="InterPro" id="IPR017452">
    <property type="entry name" value="GPCR_Rhodpsn_7TM"/>
</dbReference>
<dbReference type="PROSITE" id="PS50262">
    <property type="entry name" value="G_PROTEIN_RECEP_F1_2"/>
    <property type="match status" value="1"/>
</dbReference>
<evidence type="ECO:0000259" key="11">
    <source>
        <dbReference type="PROSITE" id="PS50262"/>
    </source>
</evidence>
<keyword evidence="2" id="KW-1003">Cell membrane</keyword>
<feature type="compositionally biased region" description="Low complexity" evidence="9">
    <location>
        <begin position="196"/>
        <end position="206"/>
    </location>
</feature>
<dbReference type="InParanoid" id="L8Y2S7"/>
<dbReference type="Pfam" id="PF00001">
    <property type="entry name" value="7tm_1"/>
    <property type="match status" value="1"/>
</dbReference>
<dbReference type="PANTHER" id="PTHR24226:SF0">
    <property type="entry name" value="G-PROTEIN COUPLED RECEPTOR 182"/>
    <property type="match status" value="1"/>
</dbReference>
<dbReference type="PANTHER" id="PTHR24226">
    <property type="entry name" value="G-PROTEIN COUPLED RECEPTOR 182 AND ESTROGEN RECEPTOR 1"/>
    <property type="match status" value="1"/>
</dbReference>
<dbReference type="GO" id="GO:0004930">
    <property type="term" value="F:G protein-coupled receptor activity"/>
    <property type="evidence" value="ECO:0007669"/>
    <property type="project" value="UniProtKB-KW"/>
</dbReference>
<dbReference type="eggNOG" id="ENOG502QSNU">
    <property type="taxonomic scope" value="Eukaryota"/>
</dbReference>
<evidence type="ECO:0000313" key="12">
    <source>
        <dbReference type="EMBL" id="ELV09250.1"/>
    </source>
</evidence>
<dbReference type="InterPro" id="IPR001350">
    <property type="entry name" value="G10D_rcpt"/>
</dbReference>
<evidence type="ECO:0000256" key="6">
    <source>
        <dbReference type="ARBA" id="ARBA00023136"/>
    </source>
</evidence>
<dbReference type="PRINTS" id="PR00237">
    <property type="entry name" value="GPCRRHODOPSN"/>
</dbReference>
<name>L8Y2S7_TUPCH</name>
<organism evidence="12 13">
    <name type="scientific">Tupaia chinensis</name>
    <name type="common">Chinese tree shrew</name>
    <name type="synonym">Tupaia belangeri chinensis</name>
    <dbReference type="NCBI Taxonomy" id="246437"/>
    <lineage>
        <taxon>Eukaryota</taxon>
        <taxon>Metazoa</taxon>
        <taxon>Chordata</taxon>
        <taxon>Craniata</taxon>
        <taxon>Vertebrata</taxon>
        <taxon>Euteleostomi</taxon>
        <taxon>Mammalia</taxon>
        <taxon>Eutheria</taxon>
        <taxon>Euarchontoglires</taxon>
        <taxon>Scandentia</taxon>
        <taxon>Tupaiidae</taxon>
        <taxon>Tupaia</taxon>
    </lineage>
</organism>
<proteinExistence type="predicted"/>
<evidence type="ECO:0000256" key="3">
    <source>
        <dbReference type="ARBA" id="ARBA00022692"/>
    </source>
</evidence>
<dbReference type="AlphaFoldDB" id="L8Y2S7"/>
<gene>
    <name evidence="12" type="ORF">TREES_T100018335</name>
</gene>
<evidence type="ECO:0000256" key="10">
    <source>
        <dbReference type="SAM" id="Phobius"/>
    </source>
</evidence>
<keyword evidence="13" id="KW-1185">Reference proteome</keyword>
<feature type="region of interest" description="Disordered" evidence="9">
    <location>
        <begin position="194"/>
        <end position="253"/>
    </location>
</feature>
<reference evidence="13" key="1">
    <citation type="submission" date="2012-07" db="EMBL/GenBank/DDBJ databases">
        <title>Genome of the Chinese tree shrew, a rising model animal genetically related to primates.</title>
        <authorList>
            <person name="Zhang G."/>
            <person name="Fan Y."/>
            <person name="Yao Y."/>
            <person name="Huang Z."/>
        </authorList>
    </citation>
    <scope>NUCLEOTIDE SEQUENCE [LARGE SCALE GENOMIC DNA]</scope>
</reference>
<keyword evidence="6 10" id="KW-0472">Membrane</keyword>
<feature type="transmembrane region" description="Helical" evidence="10">
    <location>
        <begin position="147"/>
        <end position="173"/>
    </location>
</feature>
<feature type="transmembrane region" description="Helical" evidence="10">
    <location>
        <begin position="54"/>
        <end position="77"/>
    </location>
</feature>
<reference evidence="13" key="2">
    <citation type="journal article" date="2013" name="Nat. Commun.">
        <title>Genome of the Chinese tree shrew.</title>
        <authorList>
            <person name="Fan Y."/>
            <person name="Huang Z.Y."/>
            <person name="Cao C.C."/>
            <person name="Chen C.S."/>
            <person name="Chen Y.X."/>
            <person name="Fan D.D."/>
            <person name="He J."/>
            <person name="Hou H.L."/>
            <person name="Hu L."/>
            <person name="Hu X.T."/>
            <person name="Jiang X.T."/>
            <person name="Lai R."/>
            <person name="Lang Y.S."/>
            <person name="Liang B."/>
            <person name="Liao S.G."/>
            <person name="Mu D."/>
            <person name="Ma Y.Y."/>
            <person name="Niu Y.Y."/>
            <person name="Sun X.Q."/>
            <person name="Xia J.Q."/>
            <person name="Xiao J."/>
            <person name="Xiong Z.Q."/>
            <person name="Xu L."/>
            <person name="Yang L."/>
            <person name="Zhang Y."/>
            <person name="Zhao W."/>
            <person name="Zhao X.D."/>
            <person name="Zheng Y.T."/>
            <person name="Zhou J.M."/>
            <person name="Zhu Y.B."/>
            <person name="Zhang G.J."/>
            <person name="Wang J."/>
            <person name="Yao Y.G."/>
        </authorList>
    </citation>
    <scope>NUCLEOTIDE SEQUENCE [LARGE SCALE GENOMIC DNA]</scope>
</reference>
<evidence type="ECO:0000256" key="7">
    <source>
        <dbReference type="ARBA" id="ARBA00023170"/>
    </source>
</evidence>
<dbReference type="Gene3D" id="1.20.1070.10">
    <property type="entry name" value="Rhodopsin 7-helix transmembrane proteins"/>
    <property type="match status" value="1"/>
</dbReference>
<dbReference type="STRING" id="246437.L8Y2S7"/>
<dbReference type="InterPro" id="IPR047143">
    <property type="entry name" value="GPER1-like"/>
</dbReference>
<keyword evidence="5" id="KW-0297">G-protein coupled receptor</keyword>
<feature type="domain" description="G-protein coupled receptors family 1 profile" evidence="11">
    <location>
        <begin position="43"/>
        <end position="170"/>
    </location>
</feature>
<dbReference type="PRINTS" id="PR00643">
    <property type="entry name" value="G10DORPHANR"/>
</dbReference>
<evidence type="ECO:0000313" key="13">
    <source>
        <dbReference type="Proteomes" id="UP000011518"/>
    </source>
</evidence>
<keyword evidence="4 10" id="KW-1133">Transmembrane helix</keyword>
<dbReference type="EMBL" id="KB370794">
    <property type="protein sequence ID" value="ELV09250.1"/>
    <property type="molecule type" value="Genomic_DNA"/>
</dbReference>
<evidence type="ECO:0000256" key="1">
    <source>
        <dbReference type="ARBA" id="ARBA00004651"/>
    </source>
</evidence>
<feature type="transmembrane region" description="Helical" evidence="10">
    <location>
        <begin position="106"/>
        <end position="127"/>
    </location>
</feature>
<feature type="compositionally biased region" description="Polar residues" evidence="9">
    <location>
        <begin position="207"/>
        <end position="220"/>
    </location>
</feature>
<keyword evidence="3 10" id="KW-0812">Transmembrane</keyword>
<evidence type="ECO:0000256" key="2">
    <source>
        <dbReference type="ARBA" id="ARBA00022475"/>
    </source>
</evidence>
<evidence type="ECO:0000256" key="4">
    <source>
        <dbReference type="ARBA" id="ARBA00022989"/>
    </source>
</evidence>
<evidence type="ECO:0000256" key="9">
    <source>
        <dbReference type="SAM" id="MobiDB-lite"/>
    </source>
</evidence>
<protein>
    <submittedName>
        <fullName evidence="12">G-protein coupled receptor 182</fullName>
    </submittedName>
</protein>
<keyword evidence="7 12" id="KW-0675">Receptor</keyword>
<dbReference type="InterPro" id="IPR000276">
    <property type="entry name" value="GPCR_Rhodpsn"/>
</dbReference>
<dbReference type="GO" id="GO:0005886">
    <property type="term" value="C:plasma membrane"/>
    <property type="evidence" value="ECO:0007669"/>
    <property type="project" value="UniProtKB-SubCell"/>
</dbReference>
<accession>L8Y2S7</accession>
<keyword evidence="8" id="KW-0807">Transducer</keyword>
<dbReference type="SUPFAM" id="SSF81321">
    <property type="entry name" value="Family A G protein-coupled receptor-like"/>
    <property type="match status" value="2"/>
</dbReference>